<reference evidence="6" key="1">
    <citation type="journal article" date="2021" name="Nat. Microbiol.">
        <title>Cocultivation of an ultrasmall environmental parasitic bacterium with lytic ability against bacteria associated with wastewater foams.</title>
        <authorList>
            <person name="Batinovic S."/>
            <person name="Rose J.J.A."/>
            <person name="Ratcliffe J."/>
            <person name="Seviour R.J."/>
            <person name="Petrovski S."/>
        </authorList>
    </citation>
    <scope>NUCLEOTIDE SEQUENCE</scope>
    <source>
        <strain evidence="6">CON44</strain>
    </source>
</reference>
<evidence type="ECO:0000256" key="4">
    <source>
        <dbReference type="ARBA" id="ARBA00023125"/>
    </source>
</evidence>
<dbReference type="Pfam" id="PF25601">
    <property type="entry name" value="AAA_lid_14"/>
    <property type="match status" value="1"/>
</dbReference>
<sequence length="594" mass="63325">MCRSVRVQPNSQSRTPSSIAVAREKFLVDELIDDGVRSTISTSWRRSRDFNVHADRLDLPFVREPNLESPLVMAARPVIEQIAADMGTDPVSVILTSPDGVVLMRAAGHRKLRSTLDDVCLAPGYSYSEEHAGTNGIGTALESRTATLVRGSEHYAECFGSLSCAGAPITHPVSGAVVGALDLTGWVEEGGATLLSLAKSASAQVERRLLELASADEARVVGAYLATCRRSPQLMVIALSGDVLLMNQRLRERIDPGDQSALIELAVDQTLTGLGGLRVATLPGGGAVRLSPITEFCDPEAGMAVFGVHLLDVAEPVVRARQGGRTTSLPGVAGRSSSWQQACDRIARYVDGGEWVVVSGEAGSGRTTSLSAAARRGGGTVRVFSAAGLADPAVIDDLAAEVDAAGFSVVLTDVDKLADDQLTDIAEILARRPEDGWVGATVTGSHPDSFAAAVLLPLFTHTVPIPALRHRIEDLDELVPTLLRQLGRGADLRVSPEAMRQLSRCSWPGNVAELRQTLREVLSRKRSGVIAVSDLPPSCRAVSRRKLTRIESLERDEIVKSLEENGYSKAAAAEALGISRATIYRKIKEFGISR</sequence>
<evidence type="ECO:0000313" key="6">
    <source>
        <dbReference type="EMBL" id="QHN38051.1"/>
    </source>
</evidence>
<dbReference type="InterPro" id="IPR002197">
    <property type="entry name" value="HTH_Fis"/>
</dbReference>
<dbReference type="Pfam" id="PF02954">
    <property type="entry name" value="HTH_8"/>
    <property type="match status" value="1"/>
</dbReference>
<dbReference type="PROSITE" id="PS50045">
    <property type="entry name" value="SIGMA54_INTERACT_4"/>
    <property type="match status" value="1"/>
</dbReference>
<dbReference type="InterPro" id="IPR002078">
    <property type="entry name" value="Sigma_54_int"/>
</dbReference>
<keyword evidence="4" id="KW-0238">DNA-binding</keyword>
<dbReference type="InterPro" id="IPR003018">
    <property type="entry name" value="GAF"/>
</dbReference>
<keyword evidence="2" id="KW-0067">ATP-binding</keyword>
<evidence type="ECO:0000256" key="2">
    <source>
        <dbReference type="ARBA" id="ARBA00022840"/>
    </source>
</evidence>
<keyword evidence="3" id="KW-0805">Transcription regulation</keyword>
<evidence type="ECO:0000256" key="3">
    <source>
        <dbReference type="ARBA" id="ARBA00023015"/>
    </source>
</evidence>
<dbReference type="Gene3D" id="3.30.450.40">
    <property type="match status" value="1"/>
</dbReference>
<dbReference type="PRINTS" id="PR01590">
    <property type="entry name" value="HTHFIS"/>
</dbReference>
<dbReference type="Gene3D" id="1.10.10.60">
    <property type="entry name" value="Homeodomain-like"/>
    <property type="match status" value="1"/>
</dbReference>
<dbReference type="AlphaFoldDB" id="A0A857KSW7"/>
<dbReference type="InterPro" id="IPR027417">
    <property type="entry name" value="P-loop_NTPase"/>
</dbReference>
<dbReference type="InterPro" id="IPR009057">
    <property type="entry name" value="Homeodomain-like_sf"/>
</dbReference>
<keyword evidence="5" id="KW-0804">Transcription</keyword>
<keyword evidence="1" id="KW-0547">Nucleotide-binding</keyword>
<dbReference type="GO" id="GO:0005524">
    <property type="term" value="F:ATP binding"/>
    <property type="evidence" value="ECO:0007669"/>
    <property type="project" value="UniProtKB-KW"/>
</dbReference>
<gene>
    <name evidence="6" type="ORF">GII30_01585</name>
</gene>
<name>A0A857KSW7_9ACTN</name>
<dbReference type="PANTHER" id="PTHR32071:SF122">
    <property type="entry name" value="SIGMA FACTOR"/>
    <property type="match status" value="1"/>
</dbReference>
<organism evidence="6">
    <name type="scientific">Gordonia amarae</name>
    <dbReference type="NCBI Taxonomy" id="36821"/>
    <lineage>
        <taxon>Bacteria</taxon>
        <taxon>Bacillati</taxon>
        <taxon>Actinomycetota</taxon>
        <taxon>Actinomycetes</taxon>
        <taxon>Mycobacteriales</taxon>
        <taxon>Gordoniaceae</taxon>
        <taxon>Gordonia</taxon>
    </lineage>
</organism>
<accession>A0A857KSW7</accession>
<dbReference type="Pfam" id="PF01590">
    <property type="entry name" value="GAF"/>
    <property type="match status" value="1"/>
</dbReference>
<evidence type="ECO:0000256" key="5">
    <source>
        <dbReference type="ARBA" id="ARBA00023163"/>
    </source>
</evidence>
<dbReference type="Gene3D" id="1.10.8.60">
    <property type="match status" value="1"/>
</dbReference>
<dbReference type="SUPFAM" id="SSF46689">
    <property type="entry name" value="Homeodomain-like"/>
    <property type="match status" value="1"/>
</dbReference>
<dbReference type="SUPFAM" id="SSF52540">
    <property type="entry name" value="P-loop containing nucleoside triphosphate hydrolases"/>
    <property type="match status" value="1"/>
</dbReference>
<dbReference type="InterPro" id="IPR058031">
    <property type="entry name" value="AAA_lid_NorR"/>
</dbReference>
<dbReference type="EMBL" id="CP045810">
    <property type="protein sequence ID" value="QHN38051.1"/>
    <property type="molecule type" value="Genomic_DNA"/>
</dbReference>
<dbReference type="GO" id="GO:0006355">
    <property type="term" value="P:regulation of DNA-templated transcription"/>
    <property type="evidence" value="ECO:0007669"/>
    <property type="project" value="InterPro"/>
</dbReference>
<dbReference type="PANTHER" id="PTHR32071">
    <property type="entry name" value="TRANSCRIPTIONAL REGULATORY PROTEIN"/>
    <property type="match status" value="1"/>
</dbReference>
<proteinExistence type="predicted"/>
<dbReference type="GO" id="GO:0043565">
    <property type="term" value="F:sequence-specific DNA binding"/>
    <property type="evidence" value="ECO:0007669"/>
    <property type="project" value="InterPro"/>
</dbReference>
<dbReference type="InterPro" id="IPR029016">
    <property type="entry name" value="GAF-like_dom_sf"/>
</dbReference>
<evidence type="ECO:0000256" key="1">
    <source>
        <dbReference type="ARBA" id="ARBA00022741"/>
    </source>
</evidence>
<protein>
    <submittedName>
        <fullName evidence="6">GAF domain-containing protein</fullName>
    </submittedName>
</protein>